<keyword evidence="4 6" id="KW-1133">Transmembrane helix</keyword>
<feature type="transmembrane region" description="Helical" evidence="6">
    <location>
        <begin position="345"/>
        <end position="364"/>
    </location>
</feature>
<feature type="transmembrane region" description="Helical" evidence="6">
    <location>
        <begin position="321"/>
        <end position="338"/>
    </location>
</feature>
<keyword evidence="2" id="KW-0813">Transport</keyword>
<dbReference type="OrthoDB" id="2985014at2759"/>
<dbReference type="FunFam" id="1.20.1250.20:FF:000068">
    <property type="entry name" value="MFS general substrate transporter"/>
    <property type="match status" value="1"/>
</dbReference>
<dbReference type="EMBL" id="KI911139">
    <property type="protein sequence ID" value="ETS06720.1"/>
    <property type="molecule type" value="Genomic_DNA"/>
</dbReference>
<feature type="transmembrane region" description="Helical" evidence="6">
    <location>
        <begin position="116"/>
        <end position="134"/>
    </location>
</feature>
<evidence type="ECO:0000256" key="5">
    <source>
        <dbReference type="ARBA" id="ARBA00023136"/>
    </source>
</evidence>
<dbReference type="KEGG" id="trr:M419DRAFT_94445"/>
<feature type="transmembrane region" description="Helical" evidence="6">
    <location>
        <begin position="281"/>
        <end position="301"/>
    </location>
</feature>
<dbReference type="InterPro" id="IPR020846">
    <property type="entry name" value="MFS_dom"/>
</dbReference>
<dbReference type="Proteomes" id="UP000024376">
    <property type="component" value="Unassembled WGS sequence"/>
</dbReference>
<feature type="transmembrane region" description="Helical" evidence="6">
    <location>
        <begin position="408"/>
        <end position="428"/>
    </location>
</feature>
<evidence type="ECO:0000256" key="4">
    <source>
        <dbReference type="ARBA" id="ARBA00022989"/>
    </source>
</evidence>
<keyword evidence="5 6" id="KW-0472">Membrane</keyword>
<dbReference type="Gene3D" id="1.20.1250.20">
    <property type="entry name" value="MFS general substrate transporter like domains"/>
    <property type="match status" value="2"/>
</dbReference>
<accession>A0A024SMX4</accession>
<dbReference type="SUPFAM" id="SSF103473">
    <property type="entry name" value="MFS general substrate transporter"/>
    <property type="match status" value="1"/>
</dbReference>
<evidence type="ECO:0000313" key="8">
    <source>
        <dbReference type="EMBL" id="ETS06720.1"/>
    </source>
</evidence>
<feature type="transmembrane region" description="Helical" evidence="6">
    <location>
        <begin position="376"/>
        <end position="396"/>
    </location>
</feature>
<dbReference type="PANTHER" id="PTHR43791">
    <property type="entry name" value="PERMEASE-RELATED"/>
    <property type="match status" value="1"/>
</dbReference>
<dbReference type="AlphaFoldDB" id="A0A024SMX4"/>
<dbReference type="Pfam" id="PF07690">
    <property type="entry name" value="MFS_1"/>
    <property type="match status" value="1"/>
</dbReference>
<protein>
    <submittedName>
        <fullName evidence="8">MFS transporter-like protein</fullName>
    </submittedName>
</protein>
<feature type="transmembrane region" description="Helical" evidence="6">
    <location>
        <begin position="146"/>
        <end position="166"/>
    </location>
</feature>
<feature type="transmembrane region" description="Helical" evidence="6">
    <location>
        <begin position="49"/>
        <end position="67"/>
    </location>
</feature>
<reference evidence="9" key="1">
    <citation type="journal article" date="2013" name="Ind. Biotechnol.">
        <title>Comparative genomics analysis of Trichoderma reesei strains.</title>
        <authorList>
            <person name="Koike H."/>
            <person name="Aerts A."/>
            <person name="LaButti K."/>
            <person name="Grigoriev I.V."/>
            <person name="Baker S.E."/>
        </authorList>
    </citation>
    <scope>NUCLEOTIDE SEQUENCE [LARGE SCALE GENOMIC DNA]</scope>
    <source>
        <strain evidence="9">ATCC 56765 / BCRC 32924 / NRRL 11460 / Rut C-30</strain>
    </source>
</reference>
<dbReference type="GO" id="GO:0022857">
    <property type="term" value="F:transmembrane transporter activity"/>
    <property type="evidence" value="ECO:0007669"/>
    <property type="project" value="InterPro"/>
</dbReference>
<feature type="domain" description="Major facilitator superfamily (MFS) profile" evidence="7">
    <location>
        <begin position="49"/>
        <end position="466"/>
    </location>
</feature>
<evidence type="ECO:0000256" key="3">
    <source>
        <dbReference type="ARBA" id="ARBA00022692"/>
    </source>
</evidence>
<feature type="transmembrane region" description="Helical" evidence="6">
    <location>
        <begin position="178"/>
        <end position="197"/>
    </location>
</feature>
<feature type="transmembrane region" description="Helical" evidence="6">
    <location>
        <begin position="87"/>
        <end position="109"/>
    </location>
</feature>
<evidence type="ECO:0000259" key="7">
    <source>
        <dbReference type="PROSITE" id="PS50850"/>
    </source>
</evidence>
<dbReference type="InterPro" id="IPR011701">
    <property type="entry name" value="MFS"/>
</dbReference>
<dbReference type="PANTHER" id="PTHR43791:SF46">
    <property type="entry name" value="MAJOR FACILITATOR SUPERFAMILY (MFS) PROFILE DOMAIN-CONTAINING PROTEIN-RELATED"/>
    <property type="match status" value="1"/>
</dbReference>
<evidence type="ECO:0000256" key="2">
    <source>
        <dbReference type="ARBA" id="ARBA00022448"/>
    </source>
</evidence>
<evidence type="ECO:0000256" key="1">
    <source>
        <dbReference type="ARBA" id="ARBA00004141"/>
    </source>
</evidence>
<proteinExistence type="predicted"/>
<keyword evidence="3 6" id="KW-0812">Transmembrane</keyword>
<feature type="transmembrane region" description="Helical" evidence="6">
    <location>
        <begin position="434"/>
        <end position="457"/>
    </location>
</feature>
<dbReference type="GO" id="GO:0005886">
    <property type="term" value="C:plasma membrane"/>
    <property type="evidence" value="ECO:0007669"/>
    <property type="project" value="TreeGrafter"/>
</dbReference>
<evidence type="ECO:0000313" key="9">
    <source>
        <dbReference type="Proteomes" id="UP000024376"/>
    </source>
</evidence>
<name>A0A024SMX4_HYPJR</name>
<sequence>MAVLDEKHSGSGRNSTDVHDTEVAIGAEQVVCPAHTTERRLMTKVDMRVVPFLCIMYLLAFLDRVNIANAKLFGLAKDLDLGTGDKYNTALVIFFVPYCIFEVPSNILLKKFKPHVWLSLNMFLFGFTTMMQGLVKNYSGLLATRFFLGLFETGMFPGAFYLIGMWYKRSEAQRRYSFFFNSTTLAGAFGGLLAAAIGKMDGMRGYSGWRWIFLIEGGLTVFVSFFFFFLLPDFPEEAKWLKEDERAYVAARLRVDQGTGSGAARSMTVKDALNVFKDWKIIAGGFMYFGLIVPAYGYAYFAPTIISTFHYGPIETQLRSVPPWAAAFGFSLLIATLSDRLRHRFAFAIASMLIAIAGFAILLAEHSNSDVQYGALFLITSGAYTAMPIIVCWFNMNLGNHTRRAVGSAWQVGYGNLGGIIAVFIFLTKDAPKFTTGYSVCLGFTVLSMVASALYGFGCMMANKQRDSMTDVPELTEDEKTALGDLSPDYRYLL</sequence>
<organism evidence="8 9">
    <name type="scientific">Hypocrea jecorina (strain ATCC 56765 / BCRC 32924 / NRRL 11460 / Rut C-30)</name>
    <name type="common">Trichoderma reesei</name>
    <dbReference type="NCBI Taxonomy" id="1344414"/>
    <lineage>
        <taxon>Eukaryota</taxon>
        <taxon>Fungi</taxon>
        <taxon>Dikarya</taxon>
        <taxon>Ascomycota</taxon>
        <taxon>Pezizomycotina</taxon>
        <taxon>Sordariomycetes</taxon>
        <taxon>Hypocreomycetidae</taxon>
        <taxon>Hypocreales</taxon>
        <taxon>Hypocreaceae</taxon>
        <taxon>Trichoderma</taxon>
    </lineage>
</organism>
<comment type="subcellular location">
    <subcellularLocation>
        <location evidence="1">Membrane</location>
        <topology evidence="1">Multi-pass membrane protein</topology>
    </subcellularLocation>
</comment>
<dbReference type="InterPro" id="IPR036259">
    <property type="entry name" value="MFS_trans_sf"/>
</dbReference>
<evidence type="ECO:0000256" key="6">
    <source>
        <dbReference type="SAM" id="Phobius"/>
    </source>
</evidence>
<dbReference type="HOGENOM" id="CLU_001265_0_1_1"/>
<feature type="transmembrane region" description="Helical" evidence="6">
    <location>
        <begin position="209"/>
        <end position="231"/>
    </location>
</feature>
<gene>
    <name evidence="8" type="ORF">M419DRAFT_94445</name>
</gene>
<dbReference type="FunFam" id="1.20.1250.20:FF:000034">
    <property type="entry name" value="MFS general substrate transporter"/>
    <property type="match status" value="1"/>
</dbReference>
<dbReference type="PROSITE" id="PS50850">
    <property type="entry name" value="MFS"/>
    <property type="match status" value="1"/>
</dbReference>